<protein>
    <submittedName>
        <fullName evidence="2">Uncharacterized protein</fullName>
    </submittedName>
</protein>
<keyword evidence="1" id="KW-0472">Membrane</keyword>
<evidence type="ECO:0000313" key="3">
    <source>
        <dbReference type="Proteomes" id="UP001224890"/>
    </source>
</evidence>
<reference evidence="2" key="1">
    <citation type="submission" date="2021-06" db="EMBL/GenBank/DDBJ databases">
        <title>Comparative genomics, transcriptomics and evolutionary studies reveal genomic signatures of adaptation to plant cell wall in hemibiotrophic fungi.</title>
        <authorList>
            <consortium name="DOE Joint Genome Institute"/>
            <person name="Baroncelli R."/>
            <person name="Diaz J.F."/>
            <person name="Benocci T."/>
            <person name="Peng M."/>
            <person name="Battaglia E."/>
            <person name="Haridas S."/>
            <person name="Andreopoulos W."/>
            <person name="Labutti K."/>
            <person name="Pangilinan J."/>
            <person name="Floch G.L."/>
            <person name="Makela M.R."/>
            <person name="Henrissat B."/>
            <person name="Grigoriev I.V."/>
            <person name="Crouch J.A."/>
            <person name="De Vries R.P."/>
            <person name="Sukno S.A."/>
            <person name="Thon M.R."/>
        </authorList>
    </citation>
    <scope>NUCLEOTIDE SEQUENCE</scope>
    <source>
        <strain evidence="2">CBS 193.32</strain>
    </source>
</reference>
<sequence length="78" mass="8779">MVLSYFTSLLGTCHLIYGSVLFSSLVFHLCDRQSKDYDSLYGISDGYLAGSSYCESSSGCEISWVKLKSCSRQLDRWN</sequence>
<dbReference type="AlphaFoldDB" id="A0AAJ0AV66"/>
<evidence type="ECO:0000313" key="2">
    <source>
        <dbReference type="EMBL" id="KAK1689450.1"/>
    </source>
</evidence>
<dbReference type="EMBL" id="JAHMHR010000008">
    <property type="protein sequence ID" value="KAK1689450.1"/>
    <property type="molecule type" value="Genomic_DNA"/>
</dbReference>
<gene>
    <name evidence="2" type="ORF">BDP55DRAFT_653188</name>
</gene>
<feature type="transmembrane region" description="Helical" evidence="1">
    <location>
        <begin position="6"/>
        <end position="30"/>
    </location>
</feature>
<organism evidence="2 3">
    <name type="scientific">Colletotrichum godetiae</name>
    <dbReference type="NCBI Taxonomy" id="1209918"/>
    <lineage>
        <taxon>Eukaryota</taxon>
        <taxon>Fungi</taxon>
        <taxon>Dikarya</taxon>
        <taxon>Ascomycota</taxon>
        <taxon>Pezizomycotina</taxon>
        <taxon>Sordariomycetes</taxon>
        <taxon>Hypocreomycetidae</taxon>
        <taxon>Glomerellales</taxon>
        <taxon>Glomerellaceae</taxon>
        <taxon>Colletotrichum</taxon>
        <taxon>Colletotrichum acutatum species complex</taxon>
    </lineage>
</organism>
<dbReference type="RefSeq" id="XP_060433145.1">
    <property type="nucleotide sequence ID" value="XM_060574168.1"/>
</dbReference>
<dbReference type="Proteomes" id="UP001224890">
    <property type="component" value="Unassembled WGS sequence"/>
</dbReference>
<keyword evidence="1" id="KW-1133">Transmembrane helix</keyword>
<name>A0AAJ0AV66_9PEZI</name>
<dbReference type="GeneID" id="85458694"/>
<keyword evidence="1" id="KW-0812">Transmembrane</keyword>
<accession>A0AAJ0AV66</accession>
<keyword evidence="3" id="KW-1185">Reference proteome</keyword>
<evidence type="ECO:0000256" key="1">
    <source>
        <dbReference type="SAM" id="Phobius"/>
    </source>
</evidence>
<proteinExistence type="predicted"/>
<comment type="caution">
    <text evidence="2">The sequence shown here is derived from an EMBL/GenBank/DDBJ whole genome shotgun (WGS) entry which is preliminary data.</text>
</comment>